<dbReference type="KEGG" id="brz:CFK38_04315"/>
<name>A0A291GJY7_9MICO</name>
<evidence type="ECO:0000313" key="1">
    <source>
        <dbReference type="EMBL" id="ATG50833.1"/>
    </source>
</evidence>
<dbReference type="InterPro" id="IPR011664">
    <property type="entry name" value="Abi_system_AbiD/AbiF-like"/>
</dbReference>
<dbReference type="Pfam" id="PF07751">
    <property type="entry name" value="Abi_2"/>
    <property type="match status" value="1"/>
</dbReference>
<accession>A0A291GJY7</accession>
<protein>
    <recommendedName>
        <fullName evidence="3">DNA-binding protein</fullName>
    </recommendedName>
</protein>
<gene>
    <name evidence="1" type="ORF">CFK38_04315</name>
</gene>
<proteinExistence type="predicted"/>
<organism evidence="1 2">
    <name type="scientific">Brachybacterium vulturis</name>
    <dbReference type="NCBI Taxonomy" id="2017484"/>
    <lineage>
        <taxon>Bacteria</taxon>
        <taxon>Bacillati</taxon>
        <taxon>Actinomycetota</taxon>
        <taxon>Actinomycetes</taxon>
        <taxon>Micrococcales</taxon>
        <taxon>Dermabacteraceae</taxon>
        <taxon>Brachybacterium</taxon>
    </lineage>
</organism>
<evidence type="ECO:0000313" key="2">
    <source>
        <dbReference type="Proteomes" id="UP000218165"/>
    </source>
</evidence>
<dbReference type="RefSeq" id="WP_096801972.1">
    <property type="nucleotide sequence ID" value="NZ_CP023563.1"/>
</dbReference>
<dbReference type="OrthoDB" id="5363652at2"/>
<evidence type="ECO:0008006" key="3">
    <source>
        <dbReference type="Google" id="ProtNLM"/>
    </source>
</evidence>
<reference evidence="2" key="1">
    <citation type="submission" date="2017-09" db="EMBL/GenBank/DDBJ databases">
        <title>Brachybacterium sp. VM2412.</title>
        <authorList>
            <person name="Tak E.J."/>
            <person name="Bae J.-W."/>
        </authorList>
    </citation>
    <scope>NUCLEOTIDE SEQUENCE [LARGE SCALE GENOMIC DNA]</scope>
    <source>
        <strain evidence="2">VM2412</strain>
    </source>
</reference>
<dbReference type="Proteomes" id="UP000218165">
    <property type="component" value="Chromosome"/>
</dbReference>
<sequence length="328" mass="37204">MIRSARPRGSLTFDKPPLTHGELVDRMIDRGLRVPEPARAARYLRHIGYYRLSPYAIPFQQDGSDHLFRAGASFDDLLDLYVFDRTLRLLVMDALERVEVAVRAALTDHMSTIHDDSHWYTDSSHFHHSGRHVTLMRIVRDTCDARLRGSPDAGEDSLVHGAALEHYLTTYDVPELPPSWLMVETLSIGQLSSLYRNLRLRSDRTAVAKSIGLTAPVLESWMGTYVRVRNVCAHHGRLWNLGLGTYPAIPASSSISWLESSSALPDRSRKRLYPVLISLQSVLNVVSPRSSWARRLHQLLSGRPHMNLAGMGVPENWADDDFWRRHIS</sequence>
<dbReference type="AlphaFoldDB" id="A0A291GJY7"/>
<dbReference type="EMBL" id="CP023563">
    <property type="protein sequence ID" value="ATG50833.1"/>
    <property type="molecule type" value="Genomic_DNA"/>
</dbReference>
<keyword evidence="2" id="KW-1185">Reference proteome</keyword>